<dbReference type="GO" id="GO:0050661">
    <property type="term" value="F:NADP binding"/>
    <property type="evidence" value="ECO:0007669"/>
    <property type="project" value="InterPro"/>
</dbReference>
<keyword evidence="5" id="KW-0560">Oxidoreductase</keyword>
<evidence type="ECO:0000259" key="6">
    <source>
        <dbReference type="Pfam" id="PF19834"/>
    </source>
</evidence>
<dbReference type="PRINTS" id="PR00370">
    <property type="entry name" value="FMOXYGENASE"/>
</dbReference>
<organism evidence="7 8">
    <name type="scientific">Jaapia argillacea MUCL 33604</name>
    <dbReference type="NCBI Taxonomy" id="933084"/>
    <lineage>
        <taxon>Eukaryota</taxon>
        <taxon>Fungi</taxon>
        <taxon>Dikarya</taxon>
        <taxon>Basidiomycota</taxon>
        <taxon>Agaricomycotina</taxon>
        <taxon>Agaricomycetes</taxon>
        <taxon>Agaricomycetidae</taxon>
        <taxon>Jaapiales</taxon>
        <taxon>Jaapiaceae</taxon>
        <taxon>Jaapia</taxon>
    </lineage>
</organism>
<dbReference type="InterPro" id="IPR020946">
    <property type="entry name" value="Flavin_mOase-like"/>
</dbReference>
<dbReference type="InterPro" id="IPR036188">
    <property type="entry name" value="FAD/NAD-bd_sf"/>
</dbReference>
<evidence type="ECO:0000256" key="2">
    <source>
        <dbReference type="ARBA" id="ARBA00022630"/>
    </source>
</evidence>
<dbReference type="GO" id="GO:0050660">
    <property type="term" value="F:flavin adenine dinucleotide binding"/>
    <property type="evidence" value="ECO:0007669"/>
    <property type="project" value="InterPro"/>
</dbReference>
<evidence type="ECO:0000313" key="7">
    <source>
        <dbReference type="EMBL" id="KDQ63287.1"/>
    </source>
</evidence>
<comment type="similarity">
    <text evidence="1">Belongs to the FMO family.</text>
</comment>
<dbReference type="InterPro" id="IPR045632">
    <property type="entry name" value="DUF6314"/>
</dbReference>
<keyword evidence="2" id="KW-0285">Flavoprotein</keyword>
<reference evidence="8" key="1">
    <citation type="journal article" date="2014" name="Proc. Natl. Acad. Sci. U.S.A.">
        <title>Extensive sampling of basidiomycete genomes demonstrates inadequacy of the white-rot/brown-rot paradigm for wood decay fungi.</title>
        <authorList>
            <person name="Riley R."/>
            <person name="Salamov A.A."/>
            <person name="Brown D.W."/>
            <person name="Nagy L.G."/>
            <person name="Floudas D."/>
            <person name="Held B.W."/>
            <person name="Levasseur A."/>
            <person name="Lombard V."/>
            <person name="Morin E."/>
            <person name="Otillar R."/>
            <person name="Lindquist E.A."/>
            <person name="Sun H."/>
            <person name="LaButti K.M."/>
            <person name="Schmutz J."/>
            <person name="Jabbour D."/>
            <person name="Luo H."/>
            <person name="Baker S.E."/>
            <person name="Pisabarro A.G."/>
            <person name="Walton J.D."/>
            <person name="Blanchette R.A."/>
            <person name="Henrissat B."/>
            <person name="Martin F."/>
            <person name="Cullen D."/>
            <person name="Hibbett D.S."/>
            <person name="Grigoriev I.V."/>
        </authorList>
    </citation>
    <scope>NUCLEOTIDE SEQUENCE [LARGE SCALE GENOMIC DNA]</scope>
    <source>
        <strain evidence="8">MUCL 33604</strain>
    </source>
</reference>
<evidence type="ECO:0000256" key="4">
    <source>
        <dbReference type="ARBA" id="ARBA00022857"/>
    </source>
</evidence>
<feature type="domain" description="DUF6314" evidence="6">
    <location>
        <begin position="515"/>
        <end position="716"/>
    </location>
</feature>
<evidence type="ECO:0000313" key="8">
    <source>
        <dbReference type="Proteomes" id="UP000027265"/>
    </source>
</evidence>
<name>A0A067QID3_9AGAM</name>
<keyword evidence="3" id="KW-0274">FAD</keyword>
<evidence type="ECO:0000256" key="3">
    <source>
        <dbReference type="ARBA" id="ARBA00022827"/>
    </source>
</evidence>
<keyword evidence="4" id="KW-0521">NADP</keyword>
<gene>
    <name evidence="7" type="ORF">JAAARDRAFT_373407</name>
</gene>
<evidence type="ECO:0000256" key="5">
    <source>
        <dbReference type="ARBA" id="ARBA00023002"/>
    </source>
</evidence>
<dbReference type="Pfam" id="PF19834">
    <property type="entry name" value="DUF6314"/>
    <property type="match status" value="1"/>
</dbReference>
<evidence type="ECO:0000256" key="1">
    <source>
        <dbReference type="ARBA" id="ARBA00009183"/>
    </source>
</evidence>
<sequence length="717" mass="79556">MPSPPQTQRSVAIIGAGVSGLLSYRHVIAHPGLHATIFESSSSVGGIWSPAHPLHRRDMQTNVSRHTCTFSDFPWPKELQGKDLYPYAGQVGEYLKLYRDKWVKESDLRLNTRVIASNFDEVKKRWKLAFTNPSATGEMVEEFDYLIIASGFFSTPYTPPIPNLDASNIESIHSAHFTDGKRYQDKTVAVVGGSLSAVEIAGQLTTYAKRTHHIYPRPFWTFPRYIPTSGSAQSIGKPYFHPMDIVFNRRSSRQAVASDTDLSTASKNERRNTFFLSMVPLPHHPIEPSDRPFVTFSDSYSISVRTGIIHPHLDLFASVSPDGGVVNLSSGAEISDIDAIILATGYTTTLPFLPPSLLEAIEYKEDDRFVPFLTHNLVLHPSLPQAGFVGQYRGPYFAVIELQARWLASLFAGELPWPSAEVQHAGVETERTIRENEPKVQFPHSDYVALVDLYASLSNLSFESGATAGATDIVTASNYPVVHSSETDEVEADIQRTLDEAESGTYVSAAIFRSLHGSWRCERIITSDIPGGMSGTFSGTATFHLRPPSVLPEGASKLPPYPLVSPEKEKAREYLYSETGTFRTSTGSEFTAQRKYIYRYQPSSDTISAWFVKTSSSLGKQDAGEIDYWFHDIVVTQNGSQSTVGQWFQDHVTPDEGWAASGSEHLCIKDLYCPVYRFVFGSGLPGDPSTEVREFGIGYDVRGPQKGYVSEAWYSRC</sequence>
<dbReference type="STRING" id="933084.A0A067QID3"/>
<dbReference type="EMBL" id="KL197710">
    <property type="protein sequence ID" value="KDQ63287.1"/>
    <property type="molecule type" value="Genomic_DNA"/>
</dbReference>
<dbReference type="Pfam" id="PF00743">
    <property type="entry name" value="FMO-like"/>
    <property type="match status" value="1"/>
</dbReference>
<dbReference type="InParanoid" id="A0A067QID3"/>
<dbReference type="Gene3D" id="3.50.50.60">
    <property type="entry name" value="FAD/NAD(P)-binding domain"/>
    <property type="match status" value="5"/>
</dbReference>
<dbReference type="AlphaFoldDB" id="A0A067QID3"/>
<dbReference type="InterPro" id="IPR050346">
    <property type="entry name" value="FMO-like"/>
</dbReference>
<dbReference type="Proteomes" id="UP000027265">
    <property type="component" value="Unassembled WGS sequence"/>
</dbReference>
<accession>A0A067QID3</accession>
<protein>
    <recommendedName>
        <fullName evidence="6">DUF6314 domain-containing protein</fullName>
    </recommendedName>
</protein>
<dbReference type="SUPFAM" id="SSF51905">
    <property type="entry name" value="FAD/NAD(P)-binding domain"/>
    <property type="match status" value="2"/>
</dbReference>
<proteinExistence type="inferred from homology"/>
<dbReference type="OrthoDB" id="66881at2759"/>
<dbReference type="GO" id="GO:0004499">
    <property type="term" value="F:N,N-dimethylaniline monooxygenase activity"/>
    <property type="evidence" value="ECO:0007669"/>
    <property type="project" value="InterPro"/>
</dbReference>
<dbReference type="PANTHER" id="PTHR23023">
    <property type="entry name" value="DIMETHYLANILINE MONOOXYGENASE"/>
    <property type="match status" value="1"/>
</dbReference>
<dbReference type="InterPro" id="IPR000960">
    <property type="entry name" value="Flavin_mOase"/>
</dbReference>
<dbReference type="HOGENOM" id="CLU_023116_0_0_1"/>
<keyword evidence="8" id="KW-1185">Reference proteome</keyword>